<dbReference type="PANTHER" id="PTHR31756:SF3">
    <property type="entry name" value="PYRUVATE, PHOSPHATE DIKINASE REGULATORY PROTEIN 1, CHLOROPLASTIC"/>
    <property type="match status" value="1"/>
</dbReference>
<keyword evidence="1 5" id="KW-0723">Serine/threonine-protein kinase</keyword>
<dbReference type="EMBL" id="CAHP01000021">
    <property type="protein sequence ID" value="CCG41644.1"/>
    <property type="molecule type" value="Genomic_DNA"/>
</dbReference>
<comment type="catalytic activity">
    <reaction evidence="5">
        <text>N(tele)-phospho-L-histidyl/L-threonyl-[pyruvate, phosphate dikinase] + ADP = N(tele)-phospho-L-histidyl/O-phospho-L-threonyl-[pyruvate, phosphate dikinase] + AMP + H(+)</text>
        <dbReference type="Rhea" id="RHEA:43692"/>
        <dbReference type="Rhea" id="RHEA-COMP:10650"/>
        <dbReference type="Rhea" id="RHEA-COMP:10651"/>
        <dbReference type="ChEBI" id="CHEBI:15378"/>
        <dbReference type="ChEBI" id="CHEBI:30013"/>
        <dbReference type="ChEBI" id="CHEBI:61977"/>
        <dbReference type="ChEBI" id="CHEBI:83586"/>
        <dbReference type="ChEBI" id="CHEBI:456215"/>
        <dbReference type="ChEBI" id="CHEBI:456216"/>
        <dbReference type="EC" id="2.7.11.32"/>
    </reaction>
</comment>
<dbReference type="EC" id="2.7.11.32" evidence="5"/>
<dbReference type="Pfam" id="PF03618">
    <property type="entry name" value="Kinase-PPPase"/>
    <property type="match status" value="1"/>
</dbReference>
<evidence type="ECO:0000313" key="7">
    <source>
        <dbReference type="EMBL" id="CCG41644.1"/>
    </source>
</evidence>
<reference evidence="7 8" key="1">
    <citation type="journal article" date="2012" name="J. Bacteriol.">
        <title>Draft Genome Sequence of the Purple Photosynthetic Bacterium Phaeospirillum molischianum DSM120, a Particularly Versatile Bacterium.</title>
        <authorList>
            <person name="Duquesne K."/>
            <person name="Prima V."/>
            <person name="Ji B."/>
            <person name="Rouy Z."/>
            <person name="Medigue C."/>
            <person name="Talla E."/>
            <person name="Sturgis J.N."/>
        </authorList>
    </citation>
    <scope>NUCLEOTIDE SEQUENCE [LARGE SCALE GENOMIC DNA]</scope>
    <source>
        <strain evidence="8">DSM120</strain>
    </source>
</reference>
<dbReference type="GO" id="GO:0005524">
    <property type="term" value="F:ATP binding"/>
    <property type="evidence" value="ECO:0007669"/>
    <property type="project" value="InterPro"/>
</dbReference>
<dbReference type="eggNOG" id="COG1806">
    <property type="taxonomic scope" value="Bacteria"/>
</dbReference>
<keyword evidence="3 5" id="KW-0547">Nucleotide-binding</keyword>
<keyword evidence="2 5" id="KW-0808">Transferase</keyword>
<dbReference type="InterPro" id="IPR026565">
    <property type="entry name" value="PPDK_reg"/>
</dbReference>
<evidence type="ECO:0000256" key="6">
    <source>
        <dbReference type="SAM" id="MobiDB-lite"/>
    </source>
</evidence>
<feature type="region of interest" description="Disordered" evidence="6">
    <location>
        <begin position="1"/>
        <end position="29"/>
    </location>
</feature>
<sequence>MDRLIGRRMEYEPTGSESSESRPDPGYPHDWNFSTGMADLHLHLVSDATGETITSMARACLVQFESVHPVQHNWSLVRTQGQIERVIAGIQENPGLVLFTLVDRTVRLKLEDACRRRSIPCISVLDPVMAALSAFLGTTVNALPGRQYQLDAEYFRRIDAMQFTLAHDDGQLIELLEEADVVLVGVSRTSKTPTSMYIANRGLKCANYPLVPGVPIPHELEHAVNPLVVGLTKDPKSLSDIRRARLRLLNQTEEADYAQYERVKEEVQSARRLFTRLGWPVVDVTRKSIEEASATIIQLHDQRLDRLRESAQ</sequence>
<dbReference type="STRING" id="1150626.PHAMO_280178"/>
<name>H8FTF6_MAGML</name>
<dbReference type="InterPro" id="IPR005177">
    <property type="entry name" value="Kinase-pyrophosphorylase"/>
</dbReference>
<accession>H8FTF6</accession>
<evidence type="ECO:0000256" key="4">
    <source>
        <dbReference type="ARBA" id="ARBA00022777"/>
    </source>
</evidence>
<dbReference type="GO" id="GO:0016776">
    <property type="term" value="F:phosphotransferase activity, phosphate group as acceptor"/>
    <property type="evidence" value="ECO:0007669"/>
    <property type="project" value="UniProtKB-UniRule"/>
</dbReference>
<dbReference type="GO" id="GO:0043531">
    <property type="term" value="F:ADP binding"/>
    <property type="evidence" value="ECO:0007669"/>
    <property type="project" value="UniProtKB-UniRule"/>
</dbReference>
<evidence type="ECO:0000256" key="5">
    <source>
        <dbReference type="HAMAP-Rule" id="MF_00921"/>
    </source>
</evidence>
<keyword evidence="4 5" id="KW-0418">Kinase</keyword>
<evidence type="ECO:0000313" key="8">
    <source>
        <dbReference type="Proteomes" id="UP000004169"/>
    </source>
</evidence>
<proteinExistence type="inferred from homology"/>
<organism evidence="7 8">
    <name type="scientific">Magnetospirillum molischianum DSM 120</name>
    <dbReference type="NCBI Taxonomy" id="1150626"/>
    <lineage>
        <taxon>Bacteria</taxon>
        <taxon>Pseudomonadati</taxon>
        <taxon>Pseudomonadota</taxon>
        <taxon>Alphaproteobacteria</taxon>
        <taxon>Rhodospirillales</taxon>
        <taxon>Rhodospirillaceae</taxon>
        <taxon>Magnetospirillum</taxon>
    </lineage>
</organism>
<dbReference type="NCBIfam" id="NF003742">
    <property type="entry name" value="PRK05339.1"/>
    <property type="match status" value="1"/>
</dbReference>
<evidence type="ECO:0000256" key="1">
    <source>
        <dbReference type="ARBA" id="ARBA00022527"/>
    </source>
</evidence>
<feature type="compositionally biased region" description="Basic and acidic residues" evidence="6">
    <location>
        <begin position="1"/>
        <end position="11"/>
    </location>
</feature>
<dbReference type="AlphaFoldDB" id="H8FTF6"/>
<dbReference type="Proteomes" id="UP000004169">
    <property type="component" value="Unassembled WGS sequence"/>
</dbReference>
<dbReference type="HAMAP" id="MF_00921">
    <property type="entry name" value="PDRP"/>
    <property type="match status" value="1"/>
</dbReference>
<gene>
    <name evidence="7" type="ORF">PHAMO_280178</name>
</gene>
<comment type="caution">
    <text evidence="7">The sequence shown here is derived from an EMBL/GenBank/DDBJ whole genome shotgun (WGS) entry which is preliminary data.</text>
</comment>
<comment type="similarity">
    <text evidence="5">Belongs to the pyruvate, phosphate/water dikinase regulatory protein family. PDRP subfamily.</text>
</comment>
<comment type="function">
    <text evidence="5">Bifunctional serine/threonine kinase and phosphorylase involved in the regulation of the pyruvate, phosphate dikinase (PPDK) by catalyzing its phosphorylation/dephosphorylation.</text>
</comment>
<keyword evidence="8" id="KW-1185">Reference proteome</keyword>
<evidence type="ECO:0000256" key="2">
    <source>
        <dbReference type="ARBA" id="ARBA00022679"/>
    </source>
</evidence>
<feature type="binding site" evidence="5">
    <location>
        <begin position="185"/>
        <end position="192"/>
    </location>
    <ligand>
        <name>ADP</name>
        <dbReference type="ChEBI" id="CHEBI:456216"/>
    </ligand>
</feature>
<evidence type="ECO:0000256" key="3">
    <source>
        <dbReference type="ARBA" id="ARBA00022741"/>
    </source>
</evidence>
<dbReference type="GO" id="GO:0004674">
    <property type="term" value="F:protein serine/threonine kinase activity"/>
    <property type="evidence" value="ECO:0007669"/>
    <property type="project" value="UniProtKB-UniRule"/>
</dbReference>
<dbReference type="EC" id="2.7.4.27" evidence="5"/>
<dbReference type="PANTHER" id="PTHR31756">
    <property type="entry name" value="PYRUVATE, PHOSPHATE DIKINASE REGULATORY PROTEIN 1, CHLOROPLASTIC"/>
    <property type="match status" value="1"/>
</dbReference>
<comment type="catalytic activity">
    <reaction evidence="5">
        <text>N(tele)-phospho-L-histidyl/O-phospho-L-threonyl-[pyruvate, phosphate dikinase] + phosphate + H(+) = N(tele)-phospho-L-histidyl/L-threonyl-[pyruvate, phosphate dikinase] + diphosphate</text>
        <dbReference type="Rhea" id="RHEA:43696"/>
        <dbReference type="Rhea" id="RHEA-COMP:10650"/>
        <dbReference type="Rhea" id="RHEA-COMP:10651"/>
        <dbReference type="ChEBI" id="CHEBI:15378"/>
        <dbReference type="ChEBI" id="CHEBI:30013"/>
        <dbReference type="ChEBI" id="CHEBI:33019"/>
        <dbReference type="ChEBI" id="CHEBI:43474"/>
        <dbReference type="ChEBI" id="CHEBI:61977"/>
        <dbReference type="ChEBI" id="CHEBI:83586"/>
        <dbReference type="EC" id="2.7.4.27"/>
    </reaction>
</comment>
<protein>
    <recommendedName>
        <fullName evidence="5">Putative pyruvate, phosphate dikinase regulatory protein</fullName>
        <shortName evidence="5">PPDK regulatory protein</shortName>
        <ecNumber evidence="5">2.7.11.32</ecNumber>
        <ecNumber evidence="5">2.7.4.27</ecNumber>
    </recommendedName>
</protein>